<name>A0ABR6CMI5_9BACI</name>
<dbReference type="InterPro" id="IPR036388">
    <property type="entry name" value="WH-like_DNA-bd_sf"/>
</dbReference>
<sequence length="144" mass="15857">MTDYKLSQIGPPRFALAVHALFLLAKSNTLQSSSSIAQQVNSHATFLRRVLALLCVSGIVKAKEGRDGGYGLLIPASKLTLADIYMAVRPECLICSKEEPECDDTGKRLAQLLEEILSDAEQETVKYLRTITLDEIMDKIKISC</sequence>
<evidence type="ECO:0000313" key="1">
    <source>
        <dbReference type="EMBL" id="MBA9026228.1"/>
    </source>
</evidence>
<dbReference type="PROSITE" id="PS51197">
    <property type="entry name" value="HTH_RRF2_2"/>
    <property type="match status" value="1"/>
</dbReference>
<dbReference type="InterPro" id="IPR030489">
    <property type="entry name" value="TR_Rrf2-type_CS"/>
</dbReference>
<dbReference type="RefSeq" id="WP_051404976.1">
    <property type="nucleotide sequence ID" value="NZ_JACJHX010000003.1"/>
</dbReference>
<dbReference type="PANTHER" id="PTHR33221:SF15">
    <property type="entry name" value="HTH-TYPE TRANSCRIPTIONAL REGULATOR YWGB-RELATED"/>
    <property type="match status" value="1"/>
</dbReference>
<evidence type="ECO:0000313" key="2">
    <source>
        <dbReference type="Proteomes" id="UP000626697"/>
    </source>
</evidence>
<dbReference type="Gene3D" id="1.10.10.10">
    <property type="entry name" value="Winged helix-like DNA-binding domain superfamily/Winged helix DNA-binding domain"/>
    <property type="match status" value="1"/>
</dbReference>
<accession>A0ABR6CMI5</accession>
<comment type="caution">
    <text evidence="1">The sequence shown here is derived from an EMBL/GenBank/DDBJ whole genome shotgun (WGS) entry which is preliminary data.</text>
</comment>
<proteinExistence type="predicted"/>
<dbReference type="Pfam" id="PF02082">
    <property type="entry name" value="Rrf2"/>
    <property type="match status" value="1"/>
</dbReference>
<dbReference type="Proteomes" id="UP000626697">
    <property type="component" value="Unassembled WGS sequence"/>
</dbReference>
<dbReference type="SUPFAM" id="SSF46785">
    <property type="entry name" value="Winged helix' DNA-binding domain"/>
    <property type="match status" value="1"/>
</dbReference>
<reference evidence="1 2" key="1">
    <citation type="submission" date="2020-08" db="EMBL/GenBank/DDBJ databases">
        <title>Genomic Encyclopedia of Type Strains, Phase IV (KMG-IV): sequencing the most valuable type-strain genomes for metagenomic binning, comparative biology and taxonomic classification.</title>
        <authorList>
            <person name="Goeker M."/>
        </authorList>
    </citation>
    <scope>NUCLEOTIDE SEQUENCE [LARGE SCALE GENOMIC DNA]</scope>
    <source>
        <strain evidence="1 2">DSM 105481</strain>
    </source>
</reference>
<gene>
    <name evidence="1" type="ORF">HNP81_001513</name>
</gene>
<dbReference type="InterPro" id="IPR036390">
    <property type="entry name" value="WH_DNA-bd_sf"/>
</dbReference>
<dbReference type="PROSITE" id="PS01332">
    <property type="entry name" value="HTH_RRF2_1"/>
    <property type="match status" value="1"/>
</dbReference>
<keyword evidence="2" id="KW-1185">Reference proteome</keyword>
<protein>
    <submittedName>
        <fullName evidence="1">Rrf2 family protein</fullName>
    </submittedName>
</protein>
<organism evidence="1 2">
    <name type="scientific">Peribacillus huizhouensis</name>
    <dbReference type="NCBI Taxonomy" id="1501239"/>
    <lineage>
        <taxon>Bacteria</taxon>
        <taxon>Bacillati</taxon>
        <taxon>Bacillota</taxon>
        <taxon>Bacilli</taxon>
        <taxon>Bacillales</taxon>
        <taxon>Bacillaceae</taxon>
        <taxon>Peribacillus</taxon>
    </lineage>
</organism>
<dbReference type="EMBL" id="JACJHX010000003">
    <property type="protein sequence ID" value="MBA9026228.1"/>
    <property type="molecule type" value="Genomic_DNA"/>
</dbReference>
<dbReference type="PANTHER" id="PTHR33221">
    <property type="entry name" value="WINGED HELIX-TURN-HELIX TRANSCRIPTIONAL REGULATOR, RRF2 FAMILY"/>
    <property type="match status" value="1"/>
</dbReference>
<dbReference type="InterPro" id="IPR000944">
    <property type="entry name" value="Tscrpt_reg_Rrf2"/>
</dbReference>